<feature type="transmembrane region" description="Helical" evidence="6">
    <location>
        <begin position="6"/>
        <end position="34"/>
    </location>
</feature>
<dbReference type="RefSeq" id="WP_322134782.1">
    <property type="nucleotide sequence ID" value="NZ_CP085036.1"/>
</dbReference>
<keyword evidence="4 6" id="KW-0472">Membrane</keyword>
<feature type="transmembrane region" description="Helical" evidence="6">
    <location>
        <begin position="131"/>
        <end position="152"/>
    </location>
</feature>
<dbReference type="SUPFAM" id="SSF50182">
    <property type="entry name" value="Sm-like ribonucleoproteins"/>
    <property type="match status" value="1"/>
</dbReference>
<dbReference type="InterPro" id="IPR023408">
    <property type="entry name" value="MscS_beta-dom_sf"/>
</dbReference>
<evidence type="ECO:0000313" key="8">
    <source>
        <dbReference type="EMBL" id="MDH6182505.1"/>
    </source>
</evidence>
<protein>
    <submittedName>
        <fullName evidence="8">Small-conductance mechanosensitive channel</fullName>
    </submittedName>
</protein>
<dbReference type="InterPro" id="IPR010920">
    <property type="entry name" value="LSM_dom_sf"/>
</dbReference>
<dbReference type="InterPro" id="IPR006685">
    <property type="entry name" value="MscS_channel_2nd"/>
</dbReference>
<evidence type="ECO:0000259" key="7">
    <source>
        <dbReference type="Pfam" id="PF00924"/>
    </source>
</evidence>
<organism evidence="8 9">
    <name type="scientific">Antiquaquibacter oligotrophicus</name>
    <dbReference type="NCBI Taxonomy" id="2880260"/>
    <lineage>
        <taxon>Bacteria</taxon>
        <taxon>Bacillati</taxon>
        <taxon>Actinomycetota</taxon>
        <taxon>Actinomycetes</taxon>
        <taxon>Micrococcales</taxon>
        <taxon>Microbacteriaceae</taxon>
        <taxon>Antiquaquibacter</taxon>
    </lineage>
</organism>
<dbReference type="Proteomes" id="UP001160142">
    <property type="component" value="Unassembled WGS sequence"/>
</dbReference>
<keyword evidence="9" id="KW-1185">Reference proteome</keyword>
<evidence type="ECO:0000256" key="3">
    <source>
        <dbReference type="ARBA" id="ARBA00022989"/>
    </source>
</evidence>
<feature type="transmembrane region" description="Helical" evidence="6">
    <location>
        <begin position="55"/>
        <end position="75"/>
    </location>
</feature>
<evidence type="ECO:0000256" key="6">
    <source>
        <dbReference type="SAM" id="Phobius"/>
    </source>
</evidence>
<evidence type="ECO:0000256" key="4">
    <source>
        <dbReference type="ARBA" id="ARBA00023136"/>
    </source>
</evidence>
<keyword evidence="2 6" id="KW-0812">Transmembrane</keyword>
<sequence>MTVFDWTAALGVGITVAAAIAGAWIFGLIASGVVRLLGKDRSWRHLLITYTRLPFRVFVGVVLLWIGLTVVFADASFRPTISGAALVVFILALTWLATGFVRFGFTLADSRYDLGVADNRVARRVHTQLRVLRQVAVVVVWLIGVGAALLTFPAVQAFGASILASAGIVSLVAGIAAQSLLSNVFAGVQLALSDAIRVDDVVIAGGEWGRIEDITLTYVVVHIWDDRRLVLPSTYFTTTPFENWTRRDSALLGSVMLDVDWTISTTGLREELHRVLAETEQWDGRVGNVQVTSAEGGMIQVRVLVSAPDAGTLWDLRVAVRERLVEWVQRQRGGMPRTRVELVEPVTQKRRGAGAGASGDALFSGTPDAEARGDRFRSHDDEPKQ</sequence>
<accession>A0ABT6KRA0</accession>
<feature type="domain" description="Mechanosensitive ion channel MscS" evidence="7">
    <location>
        <begin position="180"/>
        <end position="246"/>
    </location>
</feature>
<comment type="caution">
    <text evidence="8">The sequence shown here is derived from an EMBL/GenBank/DDBJ whole genome shotgun (WGS) entry which is preliminary data.</text>
</comment>
<dbReference type="Pfam" id="PF00924">
    <property type="entry name" value="MS_channel_2nd"/>
    <property type="match status" value="1"/>
</dbReference>
<evidence type="ECO:0000313" key="9">
    <source>
        <dbReference type="Proteomes" id="UP001160142"/>
    </source>
</evidence>
<proteinExistence type="predicted"/>
<evidence type="ECO:0000256" key="2">
    <source>
        <dbReference type="ARBA" id="ARBA00022692"/>
    </source>
</evidence>
<feature type="transmembrane region" description="Helical" evidence="6">
    <location>
        <begin position="158"/>
        <end position="177"/>
    </location>
</feature>
<dbReference type="Gene3D" id="1.10.287.1260">
    <property type="match status" value="1"/>
</dbReference>
<keyword evidence="3 6" id="KW-1133">Transmembrane helix</keyword>
<feature type="transmembrane region" description="Helical" evidence="6">
    <location>
        <begin position="81"/>
        <end position="101"/>
    </location>
</feature>
<comment type="subcellular location">
    <subcellularLocation>
        <location evidence="1">Membrane</location>
    </subcellularLocation>
</comment>
<dbReference type="Gene3D" id="2.30.30.60">
    <property type="match status" value="1"/>
</dbReference>
<dbReference type="PANTHER" id="PTHR30566:SF25">
    <property type="entry name" value="INNER MEMBRANE PROTEIN"/>
    <property type="match status" value="1"/>
</dbReference>
<gene>
    <name evidence="8" type="ORF">M2152_002687</name>
</gene>
<dbReference type="PANTHER" id="PTHR30566">
    <property type="entry name" value="YNAI-RELATED MECHANOSENSITIVE ION CHANNEL"/>
    <property type="match status" value="1"/>
</dbReference>
<evidence type="ECO:0000256" key="5">
    <source>
        <dbReference type="SAM" id="MobiDB-lite"/>
    </source>
</evidence>
<feature type="region of interest" description="Disordered" evidence="5">
    <location>
        <begin position="344"/>
        <end position="385"/>
    </location>
</feature>
<dbReference type="EMBL" id="JARXVQ010000001">
    <property type="protein sequence ID" value="MDH6182505.1"/>
    <property type="molecule type" value="Genomic_DNA"/>
</dbReference>
<evidence type="ECO:0000256" key="1">
    <source>
        <dbReference type="ARBA" id="ARBA00004370"/>
    </source>
</evidence>
<reference evidence="8 9" key="1">
    <citation type="submission" date="2023-04" db="EMBL/GenBank/DDBJ databases">
        <title>Genome Encyclopedia of Bacteria and Archaea VI: Functional Genomics of Type Strains.</title>
        <authorList>
            <person name="Whitman W."/>
        </authorList>
    </citation>
    <scope>NUCLEOTIDE SEQUENCE [LARGE SCALE GENOMIC DNA]</scope>
    <source>
        <strain evidence="8 9">SG_E_30_P1</strain>
    </source>
</reference>
<name>A0ABT6KRA0_9MICO</name>
<feature type="compositionally biased region" description="Basic and acidic residues" evidence="5">
    <location>
        <begin position="369"/>
        <end position="385"/>
    </location>
</feature>